<dbReference type="InterPro" id="IPR001173">
    <property type="entry name" value="Glyco_trans_2-like"/>
</dbReference>
<organism evidence="4 5">
    <name type="scientific">Thermithiobacillus plumbiphilus</name>
    <dbReference type="NCBI Taxonomy" id="1729899"/>
    <lineage>
        <taxon>Bacteria</taxon>
        <taxon>Pseudomonadati</taxon>
        <taxon>Pseudomonadota</taxon>
        <taxon>Acidithiobacillia</taxon>
        <taxon>Acidithiobacillales</taxon>
        <taxon>Thermithiobacillaceae</taxon>
        <taxon>Thermithiobacillus</taxon>
    </lineage>
</organism>
<dbReference type="SUPFAM" id="SSF53448">
    <property type="entry name" value="Nucleotide-diphospho-sugar transferases"/>
    <property type="match status" value="1"/>
</dbReference>
<dbReference type="CDD" id="cd06420">
    <property type="entry name" value="GT2_Chondriotin_Pol_N"/>
    <property type="match status" value="1"/>
</dbReference>
<dbReference type="Proteomes" id="UP001446205">
    <property type="component" value="Unassembled WGS sequence"/>
</dbReference>
<evidence type="ECO:0000313" key="4">
    <source>
        <dbReference type="EMBL" id="MEK8090803.1"/>
    </source>
</evidence>
<dbReference type="PANTHER" id="PTHR43685:SF3">
    <property type="entry name" value="SLR2126 PROTEIN"/>
    <property type="match status" value="1"/>
</dbReference>
<dbReference type="InterPro" id="IPR027791">
    <property type="entry name" value="Galactosyl_T_C"/>
</dbReference>
<evidence type="ECO:0000313" key="5">
    <source>
        <dbReference type="Proteomes" id="UP001446205"/>
    </source>
</evidence>
<accession>A0ABU9DBA5</accession>
<evidence type="ECO:0000259" key="3">
    <source>
        <dbReference type="Pfam" id="PF02709"/>
    </source>
</evidence>
<dbReference type="Pfam" id="PF02709">
    <property type="entry name" value="Glyco_transf_7C"/>
    <property type="match status" value="1"/>
</dbReference>
<dbReference type="RefSeq" id="WP_341371858.1">
    <property type="nucleotide sequence ID" value="NZ_JBBPCO010000016.1"/>
</dbReference>
<evidence type="ECO:0000256" key="1">
    <source>
        <dbReference type="ARBA" id="ARBA00022679"/>
    </source>
</evidence>
<evidence type="ECO:0000259" key="2">
    <source>
        <dbReference type="Pfam" id="PF00535"/>
    </source>
</evidence>
<keyword evidence="5" id="KW-1185">Reference proteome</keyword>
<dbReference type="EMBL" id="JBBPCO010000016">
    <property type="protein sequence ID" value="MEK8090803.1"/>
    <property type="molecule type" value="Genomic_DNA"/>
</dbReference>
<gene>
    <name evidence="4" type="ORF">WOB96_13680</name>
</gene>
<reference evidence="4 5" key="1">
    <citation type="submission" date="2024-04" db="EMBL/GenBank/DDBJ databases">
        <authorList>
            <person name="Abashina T."/>
            <person name="Shaikin A."/>
        </authorList>
    </citation>
    <scope>NUCLEOTIDE SEQUENCE [LARGE SCALE GENOMIC DNA]</scope>
    <source>
        <strain evidence="4 5">AAFK</strain>
    </source>
</reference>
<feature type="domain" description="Galactosyltransferase C-terminal" evidence="3">
    <location>
        <begin position="185"/>
        <end position="244"/>
    </location>
</feature>
<sequence length="277" mass="31269">MMYKLLTRFGGCDQTSKLKISVIVSTYNWPEALEQVLCGLRDQTLKPFEVIVADDGSGPETAELIKNFAMPFPLHHVWHEDRGFRLAAIRNVGIRKSSGDYLIFMDGDCIPSPTYIQDHAILARRGYWTAAKRILITKKGKRAGVGWDDVRKGAGHWLALWKKGYINRPRRFIHIPGLALASQNRIGSVYGCNMAVWYSDVFRVNGFEESFTSYGGEDGDFSIRLLKAGIQSQHPPFSAMCFHIWHPERSGNNDFLLSNTKKSDSCLAVRGLSCYED</sequence>
<comment type="caution">
    <text evidence="4">The sequence shown here is derived from an EMBL/GenBank/DDBJ whole genome shotgun (WGS) entry which is preliminary data.</text>
</comment>
<dbReference type="Pfam" id="PF00535">
    <property type="entry name" value="Glycos_transf_2"/>
    <property type="match status" value="1"/>
</dbReference>
<protein>
    <submittedName>
        <fullName evidence="4">Glycosyltransferase family 2 protein</fullName>
    </submittedName>
</protein>
<proteinExistence type="predicted"/>
<keyword evidence="1" id="KW-0808">Transferase</keyword>
<dbReference type="Gene3D" id="3.90.550.10">
    <property type="entry name" value="Spore Coat Polysaccharide Biosynthesis Protein SpsA, Chain A"/>
    <property type="match status" value="1"/>
</dbReference>
<feature type="domain" description="Glycosyltransferase 2-like" evidence="2">
    <location>
        <begin position="21"/>
        <end position="120"/>
    </location>
</feature>
<dbReference type="PANTHER" id="PTHR43685">
    <property type="entry name" value="GLYCOSYLTRANSFERASE"/>
    <property type="match status" value="1"/>
</dbReference>
<name>A0ABU9DBA5_9PROT</name>
<dbReference type="InterPro" id="IPR029044">
    <property type="entry name" value="Nucleotide-diphossugar_trans"/>
</dbReference>
<dbReference type="InterPro" id="IPR050834">
    <property type="entry name" value="Glycosyltransf_2"/>
</dbReference>